<evidence type="ECO:0000313" key="1">
    <source>
        <dbReference type="EMBL" id="KAK9727672.1"/>
    </source>
</evidence>
<comment type="caution">
    <text evidence="1">The sequence shown here is derived from an EMBL/GenBank/DDBJ whole genome shotgun (WGS) entry which is preliminary data.</text>
</comment>
<sequence>MEPAQVPVEMVEVKVQDLVLVVTEDPTLMTPEMVLVVTAMAQVLVEMVVVKVQDMVLALALLLAVMVAVRSVNLVTPEGLMQELVAVTPALAMVAQEEKDQVLEPAEVKDLVLETAEVKDLVLVEMVEVLGHMIQAMSTLNVSCNSWIPLCSKLPKPNSFNFFIPNTYGIFPC</sequence>
<protein>
    <submittedName>
        <fullName evidence="1">Uncharacterized protein</fullName>
    </submittedName>
</protein>
<organism evidence="1 2">
    <name type="scientific">Basidiobolus ranarum</name>
    <dbReference type="NCBI Taxonomy" id="34480"/>
    <lineage>
        <taxon>Eukaryota</taxon>
        <taxon>Fungi</taxon>
        <taxon>Fungi incertae sedis</taxon>
        <taxon>Zoopagomycota</taxon>
        <taxon>Entomophthoromycotina</taxon>
        <taxon>Basidiobolomycetes</taxon>
        <taxon>Basidiobolales</taxon>
        <taxon>Basidiobolaceae</taxon>
        <taxon>Basidiobolus</taxon>
    </lineage>
</organism>
<proteinExistence type="predicted"/>
<dbReference type="EMBL" id="JASJQH010006914">
    <property type="protein sequence ID" value="KAK9727672.1"/>
    <property type="molecule type" value="Genomic_DNA"/>
</dbReference>
<gene>
    <name evidence="1" type="ORF">K7432_001655</name>
</gene>
<accession>A0ABR2W966</accession>
<dbReference type="Proteomes" id="UP001479436">
    <property type="component" value="Unassembled WGS sequence"/>
</dbReference>
<keyword evidence="2" id="KW-1185">Reference proteome</keyword>
<reference evidence="1 2" key="1">
    <citation type="submission" date="2023-04" db="EMBL/GenBank/DDBJ databases">
        <title>Genome of Basidiobolus ranarum AG-B5.</title>
        <authorList>
            <person name="Stajich J.E."/>
            <person name="Carter-House D."/>
            <person name="Gryganskyi A."/>
        </authorList>
    </citation>
    <scope>NUCLEOTIDE SEQUENCE [LARGE SCALE GENOMIC DNA]</scope>
    <source>
        <strain evidence="1 2">AG-B5</strain>
    </source>
</reference>
<evidence type="ECO:0000313" key="2">
    <source>
        <dbReference type="Proteomes" id="UP001479436"/>
    </source>
</evidence>
<name>A0ABR2W966_9FUNG</name>